<evidence type="ECO:0000256" key="6">
    <source>
        <dbReference type="ARBA" id="ARBA00022763"/>
    </source>
</evidence>
<dbReference type="Gene3D" id="3.30.470.30">
    <property type="entry name" value="DNA ligase/mRNA capping enzyme"/>
    <property type="match status" value="1"/>
</dbReference>
<keyword evidence="5" id="KW-0235">DNA replication</keyword>
<evidence type="ECO:0000313" key="9">
    <source>
        <dbReference type="EMBL" id="ASU03302.1"/>
    </source>
</evidence>
<reference evidence="9 10" key="1">
    <citation type="submission" date="2017-06" db="EMBL/GenBank/DDBJ databases">
        <title>A Novel Lytic Pseudoalteromonas phage Isolated from Qingdao coast of China.</title>
        <authorList>
            <person name="Li H."/>
        </authorList>
    </citation>
    <scope>NUCLEOTIDE SEQUENCE [LARGE SCALE GENOMIC DNA]</scope>
</reference>
<keyword evidence="10" id="KW-1185">Reference proteome</keyword>
<dbReference type="SUPFAM" id="SSF50249">
    <property type="entry name" value="Nucleic acid-binding proteins"/>
    <property type="match status" value="1"/>
</dbReference>
<evidence type="ECO:0000256" key="1">
    <source>
        <dbReference type="ARBA" id="ARBA00001968"/>
    </source>
</evidence>
<dbReference type="Pfam" id="PF14743">
    <property type="entry name" value="DNA_ligase_OB_2"/>
    <property type="match status" value="1"/>
</dbReference>
<dbReference type="Proteomes" id="UP000222256">
    <property type="component" value="Segment"/>
</dbReference>
<name>A0A223LH22_9CAUD</name>
<accession>A0A223LH22</accession>
<dbReference type="Gene3D" id="2.40.50.140">
    <property type="entry name" value="Nucleic acid-binding proteins"/>
    <property type="match status" value="1"/>
</dbReference>
<dbReference type="PROSITE" id="PS50160">
    <property type="entry name" value="DNA_LIGASE_A3"/>
    <property type="match status" value="1"/>
</dbReference>
<dbReference type="InterPro" id="IPR029319">
    <property type="entry name" value="DNA_ligase_OB"/>
</dbReference>
<dbReference type="PROSITE" id="PS00333">
    <property type="entry name" value="DNA_LIGASE_A2"/>
    <property type="match status" value="1"/>
</dbReference>
<comment type="similarity">
    <text evidence="2">Belongs to the ATP-dependent DNA ligase family.</text>
</comment>
<evidence type="ECO:0000256" key="5">
    <source>
        <dbReference type="ARBA" id="ARBA00022705"/>
    </source>
</evidence>
<keyword evidence="7" id="KW-0234">DNA repair</keyword>
<dbReference type="InterPro" id="IPR012340">
    <property type="entry name" value="NA-bd_OB-fold"/>
</dbReference>
<dbReference type="Pfam" id="PF01068">
    <property type="entry name" value="DNA_ligase_A_M"/>
    <property type="match status" value="1"/>
</dbReference>
<comment type="cofactor">
    <cofactor evidence="1">
        <name>a divalent metal cation</name>
        <dbReference type="ChEBI" id="CHEBI:60240"/>
    </cofactor>
</comment>
<proteinExistence type="inferred from homology"/>
<evidence type="ECO:0000256" key="3">
    <source>
        <dbReference type="ARBA" id="ARBA00013308"/>
    </source>
</evidence>
<dbReference type="GO" id="GO:0006260">
    <property type="term" value="P:DNA replication"/>
    <property type="evidence" value="ECO:0007669"/>
    <property type="project" value="UniProtKB-KW"/>
</dbReference>
<dbReference type="GO" id="GO:0006310">
    <property type="term" value="P:DNA recombination"/>
    <property type="evidence" value="ECO:0007669"/>
    <property type="project" value="InterPro"/>
</dbReference>
<dbReference type="InterPro" id="IPR050326">
    <property type="entry name" value="NAD_dep_DNA_ligaseB"/>
</dbReference>
<evidence type="ECO:0000256" key="7">
    <source>
        <dbReference type="ARBA" id="ARBA00023204"/>
    </source>
</evidence>
<protein>
    <recommendedName>
        <fullName evidence="3">DNA ligase</fullName>
    </recommendedName>
</protein>
<dbReference type="SUPFAM" id="SSF56091">
    <property type="entry name" value="DNA ligase/mRNA capping enzyme, catalytic domain"/>
    <property type="match status" value="1"/>
</dbReference>
<dbReference type="PANTHER" id="PTHR47810">
    <property type="entry name" value="DNA LIGASE"/>
    <property type="match status" value="1"/>
</dbReference>
<keyword evidence="6" id="KW-0227">DNA damage</keyword>
<dbReference type="EMBL" id="MF370964">
    <property type="protein sequence ID" value="ASU03302.1"/>
    <property type="molecule type" value="Genomic_DNA"/>
</dbReference>
<dbReference type="GO" id="GO:0003910">
    <property type="term" value="F:DNA ligase (ATP) activity"/>
    <property type="evidence" value="ECO:0007669"/>
    <property type="project" value="InterPro"/>
</dbReference>
<evidence type="ECO:0000256" key="2">
    <source>
        <dbReference type="ARBA" id="ARBA00007572"/>
    </source>
</evidence>
<sequence>MKSILDILNELESTSGSNDKLAILQREEDNEILKEIFRLTYSTTIQFGVKKIPDYTKGSLYNVQMNNFDYMRKLLNQLATRELTGDKAKFSISYFLSSVSEATAEVFIRILKKDLRCNTGKSLANKVWKGLIHVTPRMGSCSMNEKSLKKMKTIKHLAVELKSDGSYAASVCNDNSTMLSRNGNPLVIESLSEHLSCGAFHGFALEGELIYNPTKATREEGNGHITRIVKGTATQEHLDNVYYQVWDCIDTSYYEPKGEYPFTNQERRELLEIMVSEYNGWCVEKGVTNRILLIPRKENVTVDEAFETFEQYVKDGMEGAIAKDMTSPWKDNGKPSWCIKIKRKETADLKVVGWYKGEVGTKYENFLGGIHCESSCGTIKVNVGSGFSDEERFTLPDNLPEVIEVEYDSVTEDKKTKQKSLFLPIYKRPRYDKMESDSYQEILDKQM</sequence>
<organism evidence="9 10">
    <name type="scientific">Pseudoalteromonas phage J2-1</name>
    <dbReference type="NCBI Taxonomy" id="2023998"/>
    <lineage>
        <taxon>Viruses</taxon>
        <taxon>Duplodnaviria</taxon>
        <taxon>Heunggongvirae</taxon>
        <taxon>Uroviricota</taxon>
        <taxon>Caudoviricetes</taxon>
        <taxon>Qingdaovirus</taxon>
        <taxon>Qingdaovirus J21</taxon>
    </lineage>
</organism>
<dbReference type="GeneID" id="54981625"/>
<feature type="domain" description="ATP-dependent DNA ligase family profile" evidence="8">
    <location>
        <begin position="250"/>
        <end position="372"/>
    </location>
</feature>
<keyword evidence="4 9" id="KW-0436">Ligase</keyword>
<dbReference type="PANTHER" id="PTHR47810:SF1">
    <property type="entry name" value="DNA LIGASE B"/>
    <property type="match status" value="1"/>
</dbReference>
<dbReference type="InterPro" id="IPR012310">
    <property type="entry name" value="DNA_ligase_ATP-dep_cent"/>
</dbReference>
<dbReference type="KEGG" id="vg:54981625"/>
<evidence type="ECO:0000313" key="10">
    <source>
        <dbReference type="Proteomes" id="UP000222256"/>
    </source>
</evidence>
<dbReference type="RefSeq" id="YP_009791443.1">
    <property type="nucleotide sequence ID" value="NC_047839.1"/>
</dbReference>
<dbReference type="GO" id="GO:0005524">
    <property type="term" value="F:ATP binding"/>
    <property type="evidence" value="ECO:0007669"/>
    <property type="project" value="InterPro"/>
</dbReference>
<evidence type="ECO:0000259" key="8">
    <source>
        <dbReference type="PROSITE" id="PS50160"/>
    </source>
</evidence>
<evidence type="ECO:0000256" key="4">
    <source>
        <dbReference type="ARBA" id="ARBA00022598"/>
    </source>
</evidence>
<dbReference type="CDD" id="cd08041">
    <property type="entry name" value="OBF_kDNA_ligase_like"/>
    <property type="match status" value="1"/>
</dbReference>
<dbReference type="GO" id="GO:0006281">
    <property type="term" value="P:DNA repair"/>
    <property type="evidence" value="ECO:0007669"/>
    <property type="project" value="UniProtKB-KW"/>
</dbReference>
<dbReference type="InterPro" id="IPR016059">
    <property type="entry name" value="DNA_ligase_ATP-dep_CS"/>
</dbReference>